<keyword evidence="4" id="KW-1185">Reference proteome</keyword>
<evidence type="ECO:0000313" key="3">
    <source>
        <dbReference type="EMBL" id="RQW11589.1"/>
    </source>
</evidence>
<feature type="signal peptide" evidence="2">
    <location>
        <begin position="1"/>
        <end position="26"/>
    </location>
</feature>
<comment type="caution">
    <text evidence="3">The sequence shown here is derived from an EMBL/GenBank/DDBJ whole genome shotgun (WGS) entry which is preliminary data.</text>
</comment>
<protein>
    <recommendedName>
        <fullName evidence="5">WGxxGxxG-CTERM domain-containing protein</fullName>
    </recommendedName>
</protein>
<dbReference type="NCBIfam" id="NF038039">
    <property type="entry name" value="WGxxGxxG-CTERM"/>
    <property type="match status" value="1"/>
</dbReference>
<dbReference type="AlphaFoldDB" id="A0A3N9P708"/>
<keyword evidence="2" id="KW-0732">Signal</keyword>
<dbReference type="Proteomes" id="UP000282529">
    <property type="component" value="Unassembled WGS sequence"/>
</dbReference>
<evidence type="ECO:0000313" key="4">
    <source>
        <dbReference type="Proteomes" id="UP000282529"/>
    </source>
</evidence>
<accession>A0A3N9P708</accession>
<sequence>MKKLMASLACSAVLSMSLMGVGYASNATETVGMEGTAFHGTGTNDGMTGNMYRGDGVTNPTGIGNMRTNDNTITGAGRTDTTVTPLANTTRTGNYRATAANNNRNNNVDWGWLGLIGLLGLAGMRNKSREHR</sequence>
<dbReference type="EMBL" id="RQPI01000005">
    <property type="protein sequence ID" value="RQW11589.1"/>
    <property type="molecule type" value="Genomic_DNA"/>
</dbReference>
<dbReference type="NCBIfam" id="NF041742">
    <property type="entry name" value="WGxxGxxG_fam"/>
    <property type="match status" value="1"/>
</dbReference>
<evidence type="ECO:0000256" key="2">
    <source>
        <dbReference type="SAM" id="SignalP"/>
    </source>
</evidence>
<organism evidence="3 4">
    <name type="scientific">Paenibacillus rhizophilus</name>
    <dbReference type="NCBI Taxonomy" id="1850366"/>
    <lineage>
        <taxon>Bacteria</taxon>
        <taxon>Bacillati</taxon>
        <taxon>Bacillota</taxon>
        <taxon>Bacilli</taxon>
        <taxon>Bacillales</taxon>
        <taxon>Paenibacillaceae</taxon>
        <taxon>Paenibacillus</taxon>
    </lineage>
</organism>
<gene>
    <name evidence="3" type="ORF">EH198_11250</name>
</gene>
<feature type="chain" id="PRO_5018273509" description="WGxxGxxG-CTERM domain-containing protein" evidence="2">
    <location>
        <begin position="27"/>
        <end position="132"/>
    </location>
</feature>
<dbReference type="RefSeq" id="WP_124695638.1">
    <property type="nucleotide sequence ID" value="NZ_JBHUFE010000007.1"/>
</dbReference>
<name>A0A3N9P708_9BACL</name>
<dbReference type="OrthoDB" id="2667317at2"/>
<reference evidence="3 4" key="1">
    <citation type="submission" date="2018-11" db="EMBL/GenBank/DDBJ databases">
        <title>Genome sequence of strain 7197.</title>
        <authorList>
            <person name="Gao J."/>
            <person name="Sun J."/>
        </authorList>
    </citation>
    <scope>NUCLEOTIDE SEQUENCE [LARGE SCALE GENOMIC DNA]</scope>
    <source>
        <strain evidence="3 4">7197</strain>
    </source>
</reference>
<evidence type="ECO:0008006" key="5">
    <source>
        <dbReference type="Google" id="ProtNLM"/>
    </source>
</evidence>
<proteinExistence type="predicted"/>
<feature type="region of interest" description="Disordered" evidence="1">
    <location>
        <begin position="59"/>
        <end position="83"/>
    </location>
</feature>
<evidence type="ECO:0000256" key="1">
    <source>
        <dbReference type="SAM" id="MobiDB-lite"/>
    </source>
</evidence>